<accession>A0ABX8SDG0</accession>
<dbReference type="RefSeq" id="WP_066473875.1">
    <property type="nucleotide sequence ID" value="NZ_CBCRUZ010000018.1"/>
</dbReference>
<evidence type="ECO:0000313" key="2">
    <source>
        <dbReference type="Proteomes" id="UP000887023"/>
    </source>
</evidence>
<dbReference type="SUPFAM" id="SSF55961">
    <property type="entry name" value="Bet v1-like"/>
    <property type="match status" value="1"/>
</dbReference>
<name>A0ABX8SDG0_9ACTN</name>
<proteinExistence type="predicted"/>
<dbReference type="Gene3D" id="3.30.530.20">
    <property type="match status" value="1"/>
</dbReference>
<organism evidence="1 2">
    <name type="scientific">Skermania pinensis</name>
    <dbReference type="NCBI Taxonomy" id="39122"/>
    <lineage>
        <taxon>Bacteria</taxon>
        <taxon>Bacillati</taxon>
        <taxon>Actinomycetota</taxon>
        <taxon>Actinomycetes</taxon>
        <taxon>Mycobacteriales</taxon>
        <taxon>Gordoniaceae</taxon>
        <taxon>Skermania</taxon>
    </lineage>
</organism>
<sequence>MTIERSIEIATVPATIHPHIDNFAAWRAWSPWEDLDPNQERTYTGPAAGVGAGYAWKGNRKAGAGSMRITGSTPERIDLDLEFLKPFKASNAVTFELVPHGAATRVTWRMTGKKNLFFRLFGFIINPDKLIGKDFEKGLTTLKAVAEAR</sequence>
<reference evidence="1" key="1">
    <citation type="submission" date="2021-07" db="EMBL/GenBank/DDBJ databases">
        <title>Candidatus Kaistella beijingensis sp. nov. isolated from a municipal wastewater treatment plant is involved in sludge foaming.</title>
        <authorList>
            <person name="Song Y."/>
            <person name="Liu S.-J."/>
        </authorList>
    </citation>
    <scope>NUCLEOTIDE SEQUENCE</scope>
    <source>
        <strain evidence="1">DSM 43998</strain>
    </source>
</reference>
<dbReference type="InterPro" id="IPR023393">
    <property type="entry name" value="START-like_dom_sf"/>
</dbReference>
<dbReference type="InterPro" id="IPR019587">
    <property type="entry name" value="Polyketide_cyclase/dehydratase"/>
</dbReference>
<dbReference type="EMBL" id="CP079105">
    <property type="protein sequence ID" value="QXQ15838.1"/>
    <property type="molecule type" value="Genomic_DNA"/>
</dbReference>
<keyword evidence="2" id="KW-1185">Reference proteome</keyword>
<dbReference type="Pfam" id="PF10604">
    <property type="entry name" value="Polyketide_cyc2"/>
    <property type="match status" value="1"/>
</dbReference>
<evidence type="ECO:0000313" key="1">
    <source>
        <dbReference type="EMBL" id="QXQ15838.1"/>
    </source>
</evidence>
<gene>
    <name evidence="1" type="ORF">KV203_10655</name>
</gene>
<dbReference type="Proteomes" id="UP000887023">
    <property type="component" value="Chromosome"/>
</dbReference>
<protein>
    <submittedName>
        <fullName evidence="1">SRPBCC family protein</fullName>
    </submittedName>
</protein>
<dbReference type="CDD" id="cd07818">
    <property type="entry name" value="SRPBCC_1"/>
    <property type="match status" value="1"/>
</dbReference>